<evidence type="ECO:0000256" key="2">
    <source>
        <dbReference type="ARBA" id="ARBA00022603"/>
    </source>
</evidence>
<evidence type="ECO:0000313" key="7">
    <source>
        <dbReference type="Proteomes" id="UP001651880"/>
    </source>
</evidence>
<gene>
    <name evidence="5 6" type="primary">cbiD</name>
    <name evidence="6" type="ORF">LJD61_02150</name>
</gene>
<dbReference type="PANTHER" id="PTHR35863">
    <property type="entry name" value="COBALT-PRECORRIN-5B C(1)-METHYLTRANSFERASE"/>
    <property type="match status" value="1"/>
</dbReference>
<comment type="function">
    <text evidence="5">Catalyzes the methylation of C-1 in cobalt-precorrin-5B to form cobalt-precorrin-6A.</text>
</comment>
<dbReference type="EC" id="2.1.1.195" evidence="5"/>
<dbReference type="Pfam" id="PF01888">
    <property type="entry name" value="CbiD"/>
    <property type="match status" value="1"/>
</dbReference>
<keyword evidence="4 5" id="KW-0949">S-adenosyl-L-methionine</keyword>
<dbReference type="InterPro" id="IPR036074">
    <property type="entry name" value="CbiD_sf"/>
</dbReference>
<evidence type="ECO:0000313" key="6">
    <source>
        <dbReference type="EMBL" id="MCQ1528351.1"/>
    </source>
</evidence>
<dbReference type="SUPFAM" id="SSF111342">
    <property type="entry name" value="CbiD-like"/>
    <property type="match status" value="1"/>
</dbReference>
<organism evidence="6 7">
    <name type="scientific">Lutispora saccharofermentans</name>
    <dbReference type="NCBI Taxonomy" id="3024236"/>
    <lineage>
        <taxon>Bacteria</taxon>
        <taxon>Bacillati</taxon>
        <taxon>Bacillota</taxon>
        <taxon>Clostridia</taxon>
        <taxon>Lutisporales</taxon>
        <taxon>Lutisporaceae</taxon>
        <taxon>Lutispora</taxon>
    </lineage>
</organism>
<dbReference type="PANTHER" id="PTHR35863:SF1">
    <property type="entry name" value="COBALT-PRECORRIN-5B C(1)-METHYLTRANSFERASE"/>
    <property type="match status" value="1"/>
</dbReference>
<dbReference type="GO" id="GO:0008168">
    <property type="term" value="F:methyltransferase activity"/>
    <property type="evidence" value="ECO:0007669"/>
    <property type="project" value="UniProtKB-KW"/>
</dbReference>
<accession>A0ABT1NDD2</accession>
<dbReference type="InterPro" id="IPR002748">
    <property type="entry name" value="CbiD"/>
</dbReference>
<keyword evidence="2 5" id="KW-0489">Methyltransferase</keyword>
<dbReference type="GO" id="GO:0032259">
    <property type="term" value="P:methylation"/>
    <property type="evidence" value="ECO:0007669"/>
    <property type="project" value="UniProtKB-KW"/>
</dbReference>
<comment type="similarity">
    <text evidence="5">Belongs to the CbiD family.</text>
</comment>
<dbReference type="NCBIfam" id="TIGR00312">
    <property type="entry name" value="cbiD"/>
    <property type="match status" value="1"/>
</dbReference>
<evidence type="ECO:0000256" key="3">
    <source>
        <dbReference type="ARBA" id="ARBA00022679"/>
    </source>
</evidence>
<evidence type="ECO:0000256" key="4">
    <source>
        <dbReference type="ARBA" id="ARBA00022691"/>
    </source>
</evidence>
<dbReference type="Proteomes" id="UP001651880">
    <property type="component" value="Unassembled WGS sequence"/>
</dbReference>
<name>A0ABT1NDD2_9FIRM</name>
<comment type="pathway">
    <text evidence="5">Cofactor biosynthesis; adenosylcobalamin biosynthesis; cob(II)yrinate a,c-diamide from sirohydrochlorin (anaerobic route): step 6/10.</text>
</comment>
<keyword evidence="1 5" id="KW-0169">Cobalamin biosynthesis</keyword>
<dbReference type="Gene3D" id="3.30.2110.10">
    <property type="entry name" value="CbiD-like"/>
    <property type="match status" value="1"/>
</dbReference>
<comment type="caution">
    <text evidence="6">The sequence shown here is derived from an EMBL/GenBank/DDBJ whole genome shotgun (WGS) entry which is preliminary data.</text>
</comment>
<keyword evidence="7" id="KW-1185">Reference proteome</keyword>
<dbReference type="HAMAP" id="MF_00787">
    <property type="entry name" value="CbiD"/>
    <property type="match status" value="1"/>
</dbReference>
<evidence type="ECO:0000256" key="1">
    <source>
        <dbReference type="ARBA" id="ARBA00022573"/>
    </source>
</evidence>
<keyword evidence="3 5" id="KW-0808">Transferase</keyword>
<comment type="catalytic activity">
    <reaction evidence="5">
        <text>Co-precorrin-5B + S-adenosyl-L-methionine = Co-precorrin-6A + S-adenosyl-L-homocysteine</text>
        <dbReference type="Rhea" id="RHEA:26285"/>
        <dbReference type="ChEBI" id="CHEBI:57856"/>
        <dbReference type="ChEBI" id="CHEBI:59789"/>
        <dbReference type="ChEBI" id="CHEBI:60063"/>
        <dbReference type="ChEBI" id="CHEBI:60064"/>
        <dbReference type="EC" id="2.1.1.195"/>
    </reaction>
</comment>
<sequence length="357" mass="38970">MEDIYIIKEGKELRCGYTTGSCAAGAAKAAALMLERNEAVEYIQIDTPAGIPLRLKVNNQEIREGWASCSITKDGGDDPDSTDGMEIHALVKKRGDGLNVIDGGQGIGRIMRKGLFGNVGEAAINPVPRQMIDKEVSEVSKSGYDITIYAPKGEEISCKTYNKNIGIEGGISIIGTKGIVYPMSEDALIKTIYLEVDMIEEKYGKDNIILVPGNYGEKIADSLNMKGPSVKMSNYIGDTILYIYNKGFKSMTIIGHIGKLSKLSIGVFNTHSKICDGRMEAFVYYLALRGASIELLDRINICITAEEALGCCIEAGYGKIAGDMARGCKDRIRKYLKDESYPVEVIIFSMERGVFMG</sequence>
<dbReference type="PIRSF" id="PIRSF026782">
    <property type="entry name" value="CbiD"/>
    <property type="match status" value="1"/>
</dbReference>
<evidence type="ECO:0000256" key="5">
    <source>
        <dbReference type="HAMAP-Rule" id="MF_00787"/>
    </source>
</evidence>
<reference evidence="6 7" key="1">
    <citation type="submission" date="2021-10" db="EMBL/GenBank/DDBJ databases">
        <title>Lutispora strain m25 sp. nov., a thermophilic, non-spore-forming bacterium isolated from a lab-scale methanogenic bioreactor digesting anaerobic sludge.</title>
        <authorList>
            <person name="El Houari A."/>
            <person name="Mcdonald J."/>
        </authorList>
    </citation>
    <scope>NUCLEOTIDE SEQUENCE [LARGE SCALE GENOMIC DNA]</scope>
    <source>
        <strain evidence="7">m25</strain>
    </source>
</reference>
<protein>
    <recommendedName>
        <fullName evidence="5">Cobalt-precorrin-5B C(1)-methyltransferase</fullName>
        <ecNumber evidence="5">2.1.1.195</ecNumber>
    </recommendedName>
    <alternativeName>
        <fullName evidence="5">Cobalt-precorrin-6A synthase</fullName>
    </alternativeName>
</protein>
<proteinExistence type="inferred from homology"/>
<dbReference type="EMBL" id="JAJEKE010000001">
    <property type="protein sequence ID" value="MCQ1528351.1"/>
    <property type="molecule type" value="Genomic_DNA"/>
</dbReference>